<dbReference type="Proteomes" id="UP000033115">
    <property type="component" value="Chromosome"/>
</dbReference>
<dbReference type="InterPro" id="IPR038721">
    <property type="entry name" value="IS701-like_DDE_dom"/>
</dbReference>
<dbReference type="HOGENOM" id="CLU_055577_0_0_9"/>
<dbReference type="KEGG" id="csq:CSCA_0180"/>
<reference evidence="2 3" key="1">
    <citation type="journal article" date="2015" name="J. Biotechnol.">
        <title>Complete genome sequence of a malodorant-producing acetogen, Clostridium scatologenes ATCC 25775(T).</title>
        <authorList>
            <person name="Zhu Z."/>
            <person name="Guo T."/>
            <person name="Zheng H."/>
            <person name="Song T."/>
            <person name="Ouyang P."/>
            <person name="Xie J."/>
        </authorList>
    </citation>
    <scope>NUCLEOTIDE SEQUENCE [LARGE SCALE GENOMIC DNA]</scope>
    <source>
        <strain evidence="2 3">ATCC 25775</strain>
    </source>
</reference>
<dbReference type="STRING" id="1548.CSCA_0180"/>
<name>A0A0E3JWM0_CLOSL</name>
<dbReference type="EMBL" id="CP009933">
    <property type="protein sequence ID" value="AKA67305.1"/>
    <property type="molecule type" value="Genomic_DNA"/>
</dbReference>
<evidence type="ECO:0000313" key="2">
    <source>
        <dbReference type="EMBL" id="AKA67305.1"/>
    </source>
</evidence>
<dbReference type="PANTHER" id="PTHR33627">
    <property type="entry name" value="TRANSPOSASE"/>
    <property type="match status" value="1"/>
</dbReference>
<dbReference type="Pfam" id="PF13546">
    <property type="entry name" value="DDE_5"/>
    <property type="match status" value="1"/>
</dbReference>
<dbReference type="AlphaFoldDB" id="A0A0E3JWM0"/>
<evidence type="ECO:0000313" key="3">
    <source>
        <dbReference type="Proteomes" id="UP000033115"/>
    </source>
</evidence>
<proteinExistence type="predicted"/>
<feature type="domain" description="Transposase IS701-like DDE" evidence="1">
    <location>
        <begin position="28"/>
        <end position="227"/>
    </location>
</feature>
<gene>
    <name evidence="2" type="ORF">CSCA_0180</name>
</gene>
<dbReference type="InterPro" id="IPR012337">
    <property type="entry name" value="RNaseH-like_sf"/>
</dbReference>
<organism evidence="2 3">
    <name type="scientific">Clostridium scatologenes</name>
    <dbReference type="NCBI Taxonomy" id="1548"/>
    <lineage>
        <taxon>Bacteria</taxon>
        <taxon>Bacillati</taxon>
        <taxon>Bacillota</taxon>
        <taxon>Clostridia</taxon>
        <taxon>Eubacteriales</taxon>
        <taxon>Clostridiaceae</taxon>
        <taxon>Clostridium</taxon>
    </lineage>
</organism>
<dbReference type="InterPro" id="IPR039365">
    <property type="entry name" value="IS701-like"/>
</dbReference>
<dbReference type="NCBIfam" id="NF033540">
    <property type="entry name" value="transpos_IS701"/>
    <property type="match status" value="1"/>
</dbReference>
<dbReference type="Gene3D" id="3.90.350.10">
    <property type="entry name" value="Transposase Inhibitor Protein From Tn5, Chain A, domain 1"/>
    <property type="match status" value="1"/>
</dbReference>
<evidence type="ECO:0000259" key="1">
    <source>
        <dbReference type="Pfam" id="PF13546"/>
    </source>
</evidence>
<dbReference type="PANTHER" id="PTHR33627:SF1">
    <property type="entry name" value="TRANSPOSASE"/>
    <property type="match status" value="1"/>
</dbReference>
<dbReference type="RefSeq" id="WP_052712560.1">
    <property type="nucleotide sequence ID" value="NZ_CP009933.1"/>
</dbReference>
<keyword evidence="3" id="KW-1185">Reference proteome</keyword>
<protein>
    <recommendedName>
        <fullName evidence="1">Transposase IS701-like DDE domain-containing protein</fullName>
    </recommendedName>
</protein>
<accession>A0A0E3JWM0</accession>
<sequence length="405" mass="46974">MPSNNIVSINDELYNYLNDVNYGMSKPQFNHLTTIVNGLINLPGTKTLSKIAKCMLSSKDKSCIYRFLNHSKWDDSLLNANRLSYLNFFFKHNIKPKSVGFLVIDDTVNSKKSAKKMQGLSYNYSHTEGKNIWSHCVVTSNFVVDNKSIPLQYEPYYKKELCEELNKEFKSKIDIARDFINSFVTPSNCEKIYCLMDSWYTNNKLIESSLANGYHLIGAIKSNRKISPLGISLQLSEFENYIDPNTLDTVTVDGKNYKVYTYEGNVAKFPYAKVLICYEVKEDGFKAPLYLMSTDNLLDAQTIIKYYSYRWNIETSYKYFKSNLAFDKYRVRSSLSIERYFLIVFLAYNFLELFRFNCRNQGLETIGKVQEHLNCLTAKALVYFIYGNLKQNVALEDIFVKLKIA</sequence>
<dbReference type="SUPFAM" id="SSF53098">
    <property type="entry name" value="Ribonuclease H-like"/>
    <property type="match status" value="1"/>
</dbReference>